<evidence type="ECO:0000256" key="3">
    <source>
        <dbReference type="SAM" id="Phobius"/>
    </source>
</evidence>
<evidence type="ECO:0000313" key="5">
    <source>
        <dbReference type="Proteomes" id="UP000076871"/>
    </source>
</evidence>
<reference evidence="4 5" key="1">
    <citation type="journal article" date="2016" name="Mol. Biol. Evol.">
        <title>Comparative Genomics of Early-Diverging Mushroom-Forming Fungi Provides Insights into the Origins of Lignocellulose Decay Capabilities.</title>
        <authorList>
            <person name="Nagy L.G."/>
            <person name="Riley R."/>
            <person name="Tritt A."/>
            <person name="Adam C."/>
            <person name="Daum C."/>
            <person name="Floudas D."/>
            <person name="Sun H."/>
            <person name="Yadav J.S."/>
            <person name="Pangilinan J."/>
            <person name="Larsson K.H."/>
            <person name="Matsuura K."/>
            <person name="Barry K."/>
            <person name="Labutti K."/>
            <person name="Kuo R."/>
            <person name="Ohm R.A."/>
            <person name="Bhattacharya S.S."/>
            <person name="Shirouzu T."/>
            <person name="Yoshinaga Y."/>
            <person name="Martin F.M."/>
            <person name="Grigoriev I.V."/>
            <person name="Hibbett D.S."/>
        </authorList>
    </citation>
    <scope>NUCLEOTIDE SEQUENCE [LARGE SCALE GENOMIC DNA]</scope>
    <source>
        <strain evidence="4 5">93-53</strain>
    </source>
</reference>
<accession>A0A165B4Z7</accession>
<feature type="transmembrane region" description="Helical" evidence="3">
    <location>
        <begin position="95"/>
        <end position="119"/>
    </location>
</feature>
<keyword evidence="5" id="KW-1185">Reference proteome</keyword>
<feature type="non-terminal residue" evidence="4">
    <location>
        <position position="452"/>
    </location>
</feature>
<dbReference type="InParanoid" id="A0A165B4Z7"/>
<keyword evidence="3" id="KW-1133">Transmembrane helix</keyword>
<dbReference type="AlphaFoldDB" id="A0A165B4Z7"/>
<feature type="coiled-coil region" evidence="1">
    <location>
        <begin position="173"/>
        <end position="231"/>
    </location>
</feature>
<keyword evidence="3" id="KW-0472">Membrane</keyword>
<evidence type="ECO:0000256" key="2">
    <source>
        <dbReference type="SAM" id="MobiDB-lite"/>
    </source>
</evidence>
<sequence>TRPPGRTTSSWADLDQSIILACVSPIGNWLTGGDYVKSLILFALLIYYLHQVIEVPWKLYQESLPRKPAHPRRTHAEDSNPIIKLAETELHQQEIFLLGFTVFSPFLAAILLYFVLDALGGADSLSWFSTTLFVLAAGIRPWNHLISRLQSRTQALHDAVHYPPDAAAEAEQAARVTARLDAMAAKLQELQTHVVHAEILLEPMESLREAVDQLKLEAKQSERKAKVAREAFEKRVTTLATGLLHLEQSRKIDTDTIMALRAQEAPLYVLAYQRACRYIGPLLAGLRRLPKMMWMPRSQEPGHGKMGNGTADGAVHHNGILKNGNGHMSGIPPRTSARENGSHPGSPRLPTIPEAVHSDSDADSEGTFVSEKEKERESPVMSPVARPREKARRMRSRSRSGSKKMVPPRRHAPLSFGQWALQCAQSVVLWPYLVSVKILKLMLPPPLQRILP</sequence>
<feature type="region of interest" description="Disordered" evidence="2">
    <location>
        <begin position="313"/>
        <end position="410"/>
    </location>
</feature>
<keyword evidence="1" id="KW-0175">Coiled coil</keyword>
<organism evidence="4 5">
    <name type="scientific">Laetiporus sulphureus 93-53</name>
    <dbReference type="NCBI Taxonomy" id="1314785"/>
    <lineage>
        <taxon>Eukaryota</taxon>
        <taxon>Fungi</taxon>
        <taxon>Dikarya</taxon>
        <taxon>Basidiomycota</taxon>
        <taxon>Agaricomycotina</taxon>
        <taxon>Agaricomycetes</taxon>
        <taxon>Polyporales</taxon>
        <taxon>Laetiporus</taxon>
    </lineage>
</organism>
<feature type="non-terminal residue" evidence="4">
    <location>
        <position position="1"/>
    </location>
</feature>
<dbReference type="PANTHER" id="PTHR42032:SF1">
    <property type="entry name" value="YALI0E30679P"/>
    <property type="match status" value="1"/>
</dbReference>
<protein>
    <submittedName>
        <fullName evidence="4">Uncharacterized protein</fullName>
    </submittedName>
</protein>
<dbReference type="GeneID" id="63820213"/>
<dbReference type="EMBL" id="KV427691">
    <property type="protein sequence ID" value="KZT00249.1"/>
    <property type="molecule type" value="Genomic_DNA"/>
</dbReference>
<dbReference type="RefSeq" id="XP_040757989.1">
    <property type="nucleotide sequence ID" value="XM_040903182.1"/>
</dbReference>
<gene>
    <name evidence="4" type="ORF">LAESUDRAFT_613471</name>
</gene>
<dbReference type="OrthoDB" id="10263751at2759"/>
<dbReference type="Proteomes" id="UP000076871">
    <property type="component" value="Unassembled WGS sequence"/>
</dbReference>
<keyword evidence="3" id="KW-0812">Transmembrane</keyword>
<dbReference type="PANTHER" id="PTHR42032">
    <property type="entry name" value="YALI0E30679P"/>
    <property type="match status" value="1"/>
</dbReference>
<dbReference type="STRING" id="1314785.A0A165B4Z7"/>
<evidence type="ECO:0000256" key="1">
    <source>
        <dbReference type="SAM" id="Coils"/>
    </source>
</evidence>
<proteinExistence type="predicted"/>
<evidence type="ECO:0000313" key="4">
    <source>
        <dbReference type="EMBL" id="KZT00249.1"/>
    </source>
</evidence>
<feature type="compositionally biased region" description="Basic residues" evidence="2">
    <location>
        <begin position="389"/>
        <end position="410"/>
    </location>
</feature>
<name>A0A165B4Z7_9APHY</name>